<dbReference type="Proteomes" id="UP000230423">
    <property type="component" value="Unassembled WGS sequence"/>
</dbReference>
<dbReference type="GO" id="GO:0007030">
    <property type="term" value="P:Golgi organization"/>
    <property type="evidence" value="ECO:0007669"/>
    <property type="project" value="TreeGrafter"/>
</dbReference>
<dbReference type="GO" id="GO:0140326">
    <property type="term" value="F:ATPase-coupled intramembrane lipid transporter activity"/>
    <property type="evidence" value="ECO:0007669"/>
    <property type="project" value="TreeGrafter"/>
</dbReference>
<evidence type="ECO:0000313" key="2">
    <source>
        <dbReference type="Proteomes" id="UP000230423"/>
    </source>
</evidence>
<dbReference type="GO" id="GO:0000166">
    <property type="term" value="F:nucleotide binding"/>
    <property type="evidence" value="ECO:0007669"/>
    <property type="project" value="InterPro"/>
</dbReference>
<sequence length="118" mass="13637">METPVPEKVRQKTTPLDFSWNQHYETTFMFYDKKLLDDTQKGVPEVTEFWRLLALCHTVMPERDKGQLVYQAQSPDEAALTSAARNFGYVFRGRTPQSITIEVMGKEEVMAVLELNYG</sequence>
<dbReference type="GO" id="GO:0005886">
    <property type="term" value="C:plasma membrane"/>
    <property type="evidence" value="ECO:0007669"/>
    <property type="project" value="TreeGrafter"/>
</dbReference>
<organism evidence="1 2">
    <name type="scientific">Teladorsagia circumcincta</name>
    <name type="common">Brown stomach worm</name>
    <name type="synonym">Ostertagia circumcincta</name>
    <dbReference type="NCBI Taxonomy" id="45464"/>
    <lineage>
        <taxon>Eukaryota</taxon>
        <taxon>Metazoa</taxon>
        <taxon>Ecdysozoa</taxon>
        <taxon>Nematoda</taxon>
        <taxon>Chromadorea</taxon>
        <taxon>Rhabditida</taxon>
        <taxon>Rhabditina</taxon>
        <taxon>Rhabditomorpha</taxon>
        <taxon>Strongyloidea</taxon>
        <taxon>Trichostrongylidae</taxon>
        <taxon>Teladorsagia</taxon>
    </lineage>
</organism>
<dbReference type="OrthoDB" id="377733at2759"/>
<dbReference type="AlphaFoldDB" id="A0A2G9TVK5"/>
<dbReference type="EMBL" id="KZ352644">
    <property type="protein sequence ID" value="PIO62059.1"/>
    <property type="molecule type" value="Genomic_DNA"/>
</dbReference>
<proteinExistence type="predicted"/>
<dbReference type="Gene3D" id="3.40.1110.10">
    <property type="entry name" value="Calcium-transporting ATPase, cytoplasmic domain N"/>
    <property type="match status" value="1"/>
</dbReference>
<name>A0A2G9TVK5_TELCI</name>
<gene>
    <name evidence="1" type="ORF">TELCIR_16400</name>
</gene>
<dbReference type="GO" id="GO:0005802">
    <property type="term" value="C:trans-Golgi network"/>
    <property type="evidence" value="ECO:0007669"/>
    <property type="project" value="TreeGrafter"/>
</dbReference>
<dbReference type="PANTHER" id="PTHR24092">
    <property type="entry name" value="PROBABLE PHOSPHOLIPID-TRANSPORTING ATPASE"/>
    <property type="match status" value="1"/>
</dbReference>
<dbReference type="PANTHER" id="PTHR24092:SF190">
    <property type="entry name" value="PHOSPHOLIPID-TRANSPORTING ATPASE"/>
    <property type="match status" value="1"/>
</dbReference>
<keyword evidence="2" id="KW-1185">Reference proteome</keyword>
<protein>
    <submittedName>
        <fullName evidence="1">Uncharacterized protein</fullName>
    </submittedName>
</protein>
<dbReference type="InterPro" id="IPR023299">
    <property type="entry name" value="ATPase_P-typ_cyto_dom_N"/>
</dbReference>
<reference evidence="1 2" key="1">
    <citation type="submission" date="2015-09" db="EMBL/GenBank/DDBJ databases">
        <title>Draft genome of the parasitic nematode Teladorsagia circumcincta isolate WARC Sus (inbred).</title>
        <authorList>
            <person name="Mitreva M."/>
        </authorList>
    </citation>
    <scope>NUCLEOTIDE SEQUENCE [LARGE SCALE GENOMIC DNA]</scope>
    <source>
        <strain evidence="1 2">S</strain>
    </source>
</reference>
<accession>A0A2G9TVK5</accession>
<evidence type="ECO:0000313" key="1">
    <source>
        <dbReference type="EMBL" id="PIO62059.1"/>
    </source>
</evidence>
<dbReference type="GO" id="GO:0045332">
    <property type="term" value="P:phospholipid translocation"/>
    <property type="evidence" value="ECO:0007669"/>
    <property type="project" value="TreeGrafter"/>
</dbReference>